<evidence type="ECO:0000256" key="4">
    <source>
        <dbReference type="ARBA" id="ARBA00017238"/>
    </source>
</evidence>
<evidence type="ECO:0000256" key="9">
    <source>
        <dbReference type="PIRNR" id="PIRNR002374"/>
    </source>
</evidence>
<comment type="subcellular location">
    <subcellularLocation>
        <location evidence="2 9">Secreted</location>
    </subcellularLocation>
</comment>
<evidence type="ECO:0000256" key="10">
    <source>
        <dbReference type="SAM" id="SignalP"/>
    </source>
</evidence>
<protein>
    <recommendedName>
        <fullName evidence="4 9">Kappa-casein</fullName>
    </recommendedName>
</protein>
<keyword evidence="8" id="KW-0325">Glycoprotein</keyword>
<dbReference type="Ensembl" id="ENSPANT00000005673.3">
    <property type="protein sequence ID" value="ENSPANP00000005233.1"/>
    <property type="gene ID" value="ENSPANG00000008668.3"/>
</dbReference>
<dbReference type="OMA" id="YYVPNSY"/>
<dbReference type="AlphaFoldDB" id="A0A096MZ44"/>
<dbReference type="InterPro" id="IPR000117">
    <property type="entry name" value="Casein_kappa"/>
</dbReference>
<feature type="chain" id="PRO_5001927819" description="Kappa-casein" evidence="10">
    <location>
        <begin position="21"/>
        <end position="182"/>
    </location>
</feature>
<keyword evidence="10" id="KW-0732">Signal</keyword>
<keyword evidence="6" id="KW-0597">Phosphoprotein</keyword>
<keyword evidence="5 9" id="KW-0964">Secreted</keyword>
<sequence length="182" mass="20466">MKSFLLVVNVLALTLPFLAAEVQNQKQPACHENGERRFYQKTAPYVPMYYVPNSYPYYGTNLYQHRPAIAINNPYVPRTYYANPAVVRPHAQIPQRQYLPNSHLPTVVRRPNLHPSFIAIPPKKLQDKIIIPTINTITTVEPTPAPTIEPTVDNVVTPEDFSESIITSTPETTTVSVTTPTA</sequence>
<reference evidence="11" key="3">
    <citation type="submission" date="2025-09" db="UniProtKB">
        <authorList>
            <consortium name="Ensembl"/>
        </authorList>
    </citation>
    <scope>IDENTIFICATION</scope>
</reference>
<reference evidence="11" key="2">
    <citation type="submission" date="2025-08" db="UniProtKB">
        <authorList>
            <consortium name="Ensembl"/>
        </authorList>
    </citation>
    <scope>IDENTIFICATION</scope>
</reference>
<comment type="function">
    <text evidence="1 9">Kappa-casein stabilizes micelle formation, preventing casein precipitation in milk.</text>
</comment>
<evidence type="ECO:0000256" key="7">
    <source>
        <dbReference type="ARBA" id="ARBA00022743"/>
    </source>
</evidence>
<reference evidence="11 12" key="1">
    <citation type="submission" date="2012-03" db="EMBL/GenBank/DDBJ databases">
        <title>Whole Genome Assembly of Papio anubis.</title>
        <authorList>
            <person name="Liu Y.L."/>
            <person name="Abraham K.A."/>
            <person name="Akbar H.A."/>
            <person name="Ali S.A."/>
            <person name="Anosike U.A."/>
            <person name="Aqrawi P.A."/>
            <person name="Arias F.A."/>
            <person name="Attaway T.A."/>
            <person name="Awwad R.A."/>
            <person name="Babu C.B."/>
            <person name="Bandaranaike D.B."/>
            <person name="Battles P.B."/>
            <person name="Bell A.B."/>
            <person name="Beltran B.B."/>
            <person name="Berhane-Mersha D.B."/>
            <person name="Bess C.B."/>
            <person name="Bickham C.B."/>
            <person name="Bolden T.B."/>
            <person name="Carter K.C."/>
            <person name="Chau D.C."/>
            <person name="Chavez A.C."/>
            <person name="Clerc-Blankenburg K.C."/>
            <person name="Coyle M.C."/>
            <person name="Dao M.D."/>
            <person name="Davila M.L.D."/>
            <person name="Davy-Carroll L.D."/>
            <person name="Denson S.D."/>
            <person name="Dinh H.D."/>
            <person name="Fernandez S.F."/>
            <person name="Fernando P.F."/>
            <person name="Forbes L.F."/>
            <person name="Francis C.F."/>
            <person name="Francisco L.F."/>
            <person name="Fu Q.F."/>
            <person name="Garcia-Iii R.G."/>
            <person name="Garrett T.G."/>
            <person name="Gross S.G."/>
            <person name="Gubbala S.G."/>
            <person name="Hirani K.H."/>
            <person name="Hogues M.H."/>
            <person name="Hollins B.H."/>
            <person name="Jackson L.J."/>
            <person name="Javaid M.J."/>
            <person name="Jhangiani S.J."/>
            <person name="Johnson A.J."/>
            <person name="Johnson B.J."/>
            <person name="Jones J.J."/>
            <person name="Joshi V.J."/>
            <person name="Kalu J.K."/>
            <person name="Khan N.K."/>
            <person name="Korchina V.K."/>
            <person name="Kovar C.K."/>
            <person name="Lago L.L."/>
            <person name="Lara F.L."/>
            <person name="Le T.-K.L."/>
            <person name="Lee S.L."/>
            <person name="Legall-Iii F.L."/>
            <person name="Lemon S.L."/>
            <person name="Liu J.L."/>
            <person name="Liu Y.-S.L."/>
            <person name="Liyanage D.L."/>
            <person name="Lopez J.L."/>
            <person name="Lorensuhewa L.L."/>
            <person name="Mata R.M."/>
            <person name="Mathew T.M."/>
            <person name="Mercado C.M."/>
            <person name="Mercado I.M."/>
            <person name="Morales K.M."/>
            <person name="Morgan M.M."/>
            <person name="Munidasa M.M."/>
            <person name="Ngo D.N."/>
            <person name="Nguyen L.N."/>
            <person name="Nguyen T.N."/>
            <person name="Nguyen N.N."/>
            <person name="Obregon M.O."/>
            <person name="Okwuonu G.O."/>
            <person name="Ongeri F.O."/>
            <person name="Onwere C.O."/>
            <person name="Osifeso I.O."/>
            <person name="Parra A.P."/>
            <person name="Patil S.P."/>
            <person name="Perez A.P."/>
            <person name="Perez Y.P."/>
            <person name="Pham C.P."/>
            <person name="Pu L.-L.P."/>
            <person name="Puazo M.P."/>
            <person name="Quiroz J.Q."/>
            <person name="Rouhana J.R."/>
            <person name="Ruiz M.R."/>
            <person name="Ruiz S.-J.R."/>
            <person name="Saada N.S."/>
            <person name="Santibanez J.S."/>
            <person name="Scheel M.S."/>
            <person name="Schneider B.S."/>
            <person name="Simmons D.S."/>
            <person name="Sisson I.S."/>
            <person name="Tang L.-Y.T."/>
            <person name="Thornton R.T."/>
            <person name="Tisius J.T."/>
            <person name="Toledanes G.T."/>
            <person name="Trejos Z.T."/>
            <person name="Usmani K.U."/>
            <person name="Varghese R.V."/>
            <person name="Vattathil S.V."/>
            <person name="Vee V.V."/>
            <person name="Walker D.W."/>
            <person name="Weissenberger G.W."/>
            <person name="White C.W."/>
            <person name="Williams A.W."/>
            <person name="Woodworth J.W."/>
            <person name="Wright R.W."/>
            <person name="Zhu Y.Z."/>
            <person name="Han Y.H."/>
            <person name="Newsham I.N."/>
            <person name="Nazareth L.N."/>
            <person name="Worley K.W."/>
            <person name="Muzny D.M."/>
            <person name="Rogers J.R."/>
            <person name="Gibbs R.G."/>
        </authorList>
    </citation>
    <scope>NUCLEOTIDE SEQUENCE [LARGE SCALE GENOMIC DNA]</scope>
</reference>
<evidence type="ECO:0000256" key="5">
    <source>
        <dbReference type="ARBA" id="ARBA00022525"/>
    </source>
</evidence>
<dbReference type="GeneID" id="101013437"/>
<dbReference type="KEGG" id="panu:101013437"/>
<dbReference type="eggNOG" id="ENOG502TM2T">
    <property type="taxonomic scope" value="Eukaryota"/>
</dbReference>
<dbReference type="PIRSF" id="PIRSF002374">
    <property type="entry name" value="Casein_kappa"/>
    <property type="match status" value="1"/>
</dbReference>
<keyword evidence="7 9" id="KW-0494">Milk protein</keyword>
<dbReference type="OrthoDB" id="9836334at2759"/>
<dbReference type="GO" id="GO:0050821">
    <property type="term" value="P:protein stabilization"/>
    <property type="evidence" value="ECO:0007669"/>
    <property type="project" value="Ensembl"/>
</dbReference>
<evidence type="ECO:0000256" key="2">
    <source>
        <dbReference type="ARBA" id="ARBA00004613"/>
    </source>
</evidence>
<evidence type="ECO:0000256" key="3">
    <source>
        <dbReference type="ARBA" id="ARBA00005332"/>
    </source>
</evidence>
<dbReference type="PANTHER" id="PTHR11470:SF2">
    <property type="entry name" value="KAPPA-CASEIN"/>
    <property type="match status" value="1"/>
</dbReference>
<dbReference type="PANTHER" id="PTHR11470">
    <property type="entry name" value="KAPPA CASEIN"/>
    <property type="match status" value="1"/>
</dbReference>
<evidence type="ECO:0000256" key="8">
    <source>
        <dbReference type="ARBA" id="ARBA00023180"/>
    </source>
</evidence>
<dbReference type="RefSeq" id="XP_003898856.1">
    <property type="nucleotide sequence ID" value="XM_003898807.5"/>
</dbReference>
<dbReference type="GO" id="GO:0005615">
    <property type="term" value="C:extracellular space"/>
    <property type="evidence" value="ECO:0007669"/>
    <property type="project" value="Ensembl"/>
</dbReference>
<organism evidence="11 12">
    <name type="scientific">Papio anubis</name>
    <name type="common">Olive baboon</name>
    <dbReference type="NCBI Taxonomy" id="9555"/>
    <lineage>
        <taxon>Eukaryota</taxon>
        <taxon>Metazoa</taxon>
        <taxon>Chordata</taxon>
        <taxon>Craniata</taxon>
        <taxon>Vertebrata</taxon>
        <taxon>Euteleostomi</taxon>
        <taxon>Mammalia</taxon>
        <taxon>Eutheria</taxon>
        <taxon>Euarchontoglires</taxon>
        <taxon>Primates</taxon>
        <taxon>Haplorrhini</taxon>
        <taxon>Catarrhini</taxon>
        <taxon>Cercopithecidae</taxon>
        <taxon>Cercopithecinae</taxon>
        <taxon>Papio</taxon>
    </lineage>
</organism>
<evidence type="ECO:0000313" key="12">
    <source>
        <dbReference type="Proteomes" id="UP000028761"/>
    </source>
</evidence>
<dbReference type="CTD" id="1448"/>
<keyword evidence="12" id="KW-1185">Reference proteome</keyword>
<evidence type="ECO:0000256" key="1">
    <source>
        <dbReference type="ARBA" id="ARBA00003829"/>
    </source>
</evidence>
<name>A0A096MZ44_PAPAN</name>
<dbReference type="Pfam" id="PF00997">
    <property type="entry name" value="Casein_kappa"/>
    <property type="match status" value="1"/>
</dbReference>
<dbReference type="HOGENOM" id="CLU_103388_0_0_1"/>
<accession>A0A096MZ44</accession>
<evidence type="ECO:0000313" key="11">
    <source>
        <dbReference type="Ensembl" id="ENSPANP00000005233.1"/>
    </source>
</evidence>
<evidence type="ECO:0000256" key="6">
    <source>
        <dbReference type="ARBA" id="ARBA00022553"/>
    </source>
</evidence>
<gene>
    <name evidence="11" type="primary">CSN3</name>
</gene>
<dbReference type="Proteomes" id="UP000028761">
    <property type="component" value="Chromosome 3"/>
</dbReference>
<comment type="similarity">
    <text evidence="3 9">Belongs to the kappa-casein family.</text>
</comment>
<dbReference type="STRING" id="9555.ENSPANP00000005233"/>
<dbReference type="GeneTree" id="ENSGT00390000009184"/>
<proteinExistence type="inferred from homology"/>
<dbReference type="Bgee" id="ENSPANG00000008668">
    <property type="expression patterns" value="Expressed in axillary lymph node and 3 other cell types or tissues"/>
</dbReference>
<feature type="signal peptide" evidence="10">
    <location>
        <begin position="1"/>
        <end position="20"/>
    </location>
</feature>
<dbReference type="GO" id="GO:0007595">
    <property type="term" value="P:lactation"/>
    <property type="evidence" value="ECO:0007669"/>
    <property type="project" value="Ensembl"/>
</dbReference>